<dbReference type="PROSITE" id="PS51257">
    <property type="entry name" value="PROKAR_LIPOPROTEIN"/>
    <property type="match status" value="1"/>
</dbReference>
<reference evidence="2 3" key="1">
    <citation type="submission" date="2014-09" db="EMBL/GenBank/DDBJ databases">
        <title>Whole Genome Shotgun of Flavobacterium aquatile LMG 4008.</title>
        <authorList>
            <person name="Gale A.N."/>
            <person name="Pipes S.E."/>
            <person name="Newman J.D."/>
        </authorList>
    </citation>
    <scope>NUCLEOTIDE SEQUENCE [LARGE SCALE GENOMIC DNA]</scope>
    <source>
        <strain evidence="2 3">LMG 4008</strain>
    </source>
</reference>
<dbReference type="AlphaFoldDB" id="A0A095SYA4"/>
<dbReference type="RefSeq" id="WP_035123484.1">
    <property type="nucleotide sequence ID" value="NZ_JRHH01000001.1"/>
</dbReference>
<protein>
    <recommendedName>
        <fullName evidence="4">Cobalt transporter</fullName>
    </recommendedName>
</protein>
<dbReference type="eggNOG" id="ENOG5033AX8">
    <property type="taxonomic scope" value="Bacteria"/>
</dbReference>
<sequence>MKLLNYILSIYLVVLSCLPCADMEVSSAAHKAVEISDNHDEKSHNHDKENDLCSPFCNCNCCGSQIVSYFKITTFSFTPITKSIKTQLPSYTSIFTSNFFGSIWQPPQIV</sequence>
<dbReference type="Pfam" id="PF20365">
    <property type="entry name" value="DUF6660"/>
    <property type="match status" value="1"/>
</dbReference>
<proteinExistence type="predicted"/>
<organism evidence="2 3">
    <name type="scientific">Flavobacterium aquatile LMG 4008 = ATCC 11947</name>
    <dbReference type="NCBI Taxonomy" id="1453498"/>
    <lineage>
        <taxon>Bacteria</taxon>
        <taxon>Pseudomonadati</taxon>
        <taxon>Bacteroidota</taxon>
        <taxon>Flavobacteriia</taxon>
        <taxon>Flavobacteriales</taxon>
        <taxon>Flavobacteriaceae</taxon>
        <taxon>Flavobacterium</taxon>
    </lineage>
</organism>
<gene>
    <name evidence="2" type="ORF">LG45_00890</name>
</gene>
<accession>A0A095SYA4</accession>
<evidence type="ECO:0008006" key="4">
    <source>
        <dbReference type="Google" id="ProtNLM"/>
    </source>
</evidence>
<feature type="chain" id="PRO_5001910571" description="Cobalt transporter" evidence="1">
    <location>
        <begin position="22"/>
        <end position="110"/>
    </location>
</feature>
<evidence type="ECO:0000313" key="3">
    <source>
        <dbReference type="Proteomes" id="UP000029554"/>
    </source>
</evidence>
<dbReference type="Proteomes" id="UP000029554">
    <property type="component" value="Unassembled WGS sequence"/>
</dbReference>
<keyword evidence="1" id="KW-0732">Signal</keyword>
<comment type="caution">
    <text evidence="2">The sequence shown here is derived from an EMBL/GenBank/DDBJ whole genome shotgun (WGS) entry which is preliminary data.</text>
</comment>
<feature type="signal peptide" evidence="1">
    <location>
        <begin position="1"/>
        <end position="21"/>
    </location>
</feature>
<dbReference type="EMBL" id="JRHH01000001">
    <property type="protein sequence ID" value="KGD69364.1"/>
    <property type="molecule type" value="Genomic_DNA"/>
</dbReference>
<evidence type="ECO:0000256" key="1">
    <source>
        <dbReference type="SAM" id="SignalP"/>
    </source>
</evidence>
<dbReference type="InterPro" id="IPR046601">
    <property type="entry name" value="DUF6660"/>
</dbReference>
<evidence type="ECO:0000313" key="2">
    <source>
        <dbReference type="EMBL" id="KGD69364.1"/>
    </source>
</evidence>
<keyword evidence="3" id="KW-1185">Reference proteome</keyword>
<dbReference type="STRING" id="1453498.LG45_00890"/>
<name>A0A095SYA4_9FLAO</name>